<gene>
    <name evidence="1" type="ORF">HPB47_019166</name>
</gene>
<evidence type="ECO:0000313" key="2">
    <source>
        <dbReference type="Proteomes" id="UP000805193"/>
    </source>
</evidence>
<sequence length="98" mass="11194">MCSDRKCIPTAWLCDGEKDCSDGLDEANCPNKCRPDQFQCRNLSCISGRLECNGNVDCLDRSDEDHCNMTAPVSWFGVVFRKHFEELDFVYPVYKTLS</sequence>
<organism evidence="1 2">
    <name type="scientific">Ixodes persulcatus</name>
    <name type="common">Taiga tick</name>
    <dbReference type="NCBI Taxonomy" id="34615"/>
    <lineage>
        <taxon>Eukaryota</taxon>
        <taxon>Metazoa</taxon>
        <taxon>Ecdysozoa</taxon>
        <taxon>Arthropoda</taxon>
        <taxon>Chelicerata</taxon>
        <taxon>Arachnida</taxon>
        <taxon>Acari</taxon>
        <taxon>Parasitiformes</taxon>
        <taxon>Ixodida</taxon>
        <taxon>Ixodoidea</taxon>
        <taxon>Ixodidae</taxon>
        <taxon>Ixodinae</taxon>
        <taxon>Ixodes</taxon>
    </lineage>
</organism>
<evidence type="ECO:0000313" key="1">
    <source>
        <dbReference type="EMBL" id="KAG0434351.1"/>
    </source>
</evidence>
<proteinExistence type="predicted"/>
<keyword evidence="2" id="KW-1185">Reference proteome</keyword>
<name>A0AC60QIW7_IXOPE</name>
<dbReference type="EMBL" id="JABSTQ010008567">
    <property type="protein sequence ID" value="KAG0434351.1"/>
    <property type="molecule type" value="Genomic_DNA"/>
</dbReference>
<protein>
    <submittedName>
        <fullName evidence="1">Uncharacterized protein</fullName>
    </submittedName>
</protein>
<comment type="caution">
    <text evidence="1">The sequence shown here is derived from an EMBL/GenBank/DDBJ whole genome shotgun (WGS) entry which is preliminary data.</text>
</comment>
<reference evidence="1 2" key="1">
    <citation type="journal article" date="2020" name="Cell">
        <title>Large-Scale Comparative Analyses of Tick Genomes Elucidate Their Genetic Diversity and Vector Capacities.</title>
        <authorList>
            <consortium name="Tick Genome and Microbiome Consortium (TIGMIC)"/>
            <person name="Jia N."/>
            <person name="Wang J."/>
            <person name="Shi W."/>
            <person name="Du L."/>
            <person name="Sun Y."/>
            <person name="Zhan W."/>
            <person name="Jiang J.F."/>
            <person name="Wang Q."/>
            <person name="Zhang B."/>
            <person name="Ji P."/>
            <person name="Bell-Sakyi L."/>
            <person name="Cui X.M."/>
            <person name="Yuan T.T."/>
            <person name="Jiang B.G."/>
            <person name="Yang W.F."/>
            <person name="Lam T.T."/>
            <person name="Chang Q.C."/>
            <person name="Ding S.J."/>
            <person name="Wang X.J."/>
            <person name="Zhu J.G."/>
            <person name="Ruan X.D."/>
            <person name="Zhao L."/>
            <person name="Wei J.T."/>
            <person name="Ye R.Z."/>
            <person name="Que T.C."/>
            <person name="Du C.H."/>
            <person name="Zhou Y.H."/>
            <person name="Cheng J.X."/>
            <person name="Dai P.F."/>
            <person name="Guo W.B."/>
            <person name="Han X.H."/>
            <person name="Huang E.J."/>
            <person name="Li L.F."/>
            <person name="Wei W."/>
            <person name="Gao Y.C."/>
            <person name="Liu J.Z."/>
            <person name="Shao H.Z."/>
            <person name="Wang X."/>
            <person name="Wang C.C."/>
            <person name="Yang T.C."/>
            <person name="Huo Q.B."/>
            <person name="Li W."/>
            <person name="Chen H.Y."/>
            <person name="Chen S.E."/>
            <person name="Zhou L.G."/>
            <person name="Ni X.B."/>
            <person name="Tian J.H."/>
            <person name="Sheng Y."/>
            <person name="Liu T."/>
            <person name="Pan Y.S."/>
            <person name="Xia L.Y."/>
            <person name="Li J."/>
            <person name="Zhao F."/>
            <person name="Cao W.C."/>
        </authorList>
    </citation>
    <scope>NUCLEOTIDE SEQUENCE [LARGE SCALE GENOMIC DNA]</scope>
    <source>
        <strain evidence="1">Iper-2018</strain>
    </source>
</reference>
<dbReference type="Proteomes" id="UP000805193">
    <property type="component" value="Unassembled WGS sequence"/>
</dbReference>
<accession>A0AC60QIW7</accession>